<keyword evidence="2" id="KW-0732">Signal</keyword>
<protein>
    <submittedName>
        <fullName evidence="3">Uncharacterized protein</fullName>
    </submittedName>
</protein>
<feature type="region of interest" description="Disordered" evidence="1">
    <location>
        <begin position="74"/>
        <end position="100"/>
    </location>
</feature>
<evidence type="ECO:0000256" key="1">
    <source>
        <dbReference type="SAM" id="MobiDB-lite"/>
    </source>
</evidence>
<dbReference type="PhylomeDB" id="A0A0G4G467"/>
<feature type="chain" id="PRO_5013039994" evidence="2">
    <location>
        <begin position="16"/>
        <end position="391"/>
    </location>
</feature>
<sequence length="391" mass="43210">MTVVFLLILIPAVCAHEKRKLTVTTPSGEMAGASSLIQVHSHVKLADQTDYLAGSVELNGGHYNAKCSCSDKQHDHDGNAGSQTTHCSPSKVKLHQSRPGQGMSMVELSESYGRFTGLSLMPVASQHFSCLDDRVATPSLCTPGGDLGEFVLVLNALLELVPEHTLGQGRINQLLEDFVAKIHREHLGRRFYHCTDDMAVQHLRNELQMEAMDIRRPPEAERAAVLKALGEFENMGDSHLRLVLSHPEWYHIQSTEVVKRVIRAFYTLLWDESNPLSSTLLLEVLPGAPNPQAFVEVVEGDQCHRAKAAPLLAPRVSRSTSVLVSHMGAAVERRREIACWVATQVSTRERGVRVDCERLMKNCEHDGLLGFDTTGRHVAGSHLPIYVATFH</sequence>
<dbReference type="Proteomes" id="UP000041254">
    <property type="component" value="Unassembled WGS sequence"/>
</dbReference>
<keyword evidence="4" id="KW-1185">Reference proteome</keyword>
<dbReference type="VEuPathDB" id="CryptoDB:Vbra_16945"/>
<evidence type="ECO:0000313" key="3">
    <source>
        <dbReference type="EMBL" id="CEM23110.1"/>
    </source>
</evidence>
<dbReference type="EMBL" id="CDMY01000562">
    <property type="protein sequence ID" value="CEM23110.1"/>
    <property type="molecule type" value="Genomic_DNA"/>
</dbReference>
<dbReference type="OrthoDB" id="361007at2759"/>
<evidence type="ECO:0000256" key="2">
    <source>
        <dbReference type="SAM" id="SignalP"/>
    </source>
</evidence>
<reference evidence="3 4" key="1">
    <citation type="submission" date="2014-11" db="EMBL/GenBank/DDBJ databases">
        <authorList>
            <person name="Zhu J."/>
            <person name="Qi W."/>
            <person name="Song R."/>
        </authorList>
    </citation>
    <scope>NUCLEOTIDE SEQUENCE [LARGE SCALE GENOMIC DNA]</scope>
</reference>
<dbReference type="InParanoid" id="A0A0G4G467"/>
<gene>
    <name evidence="3" type="ORF">Vbra_16945</name>
</gene>
<feature type="signal peptide" evidence="2">
    <location>
        <begin position="1"/>
        <end position="15"/>
    </location>
</feature>
<name>A0A0G4G467_VITBC</name>
<dbReference type="AlphaFoldDB" id="A0A0G4G467"/>
<accession>A0A0G4G467</accession>
<organism evidence="3 4">
    <name type="scientific">Vitrella brassicaformis (strain CCMP3155)</name>
    <dbReference type="NCBI Taxonomy" id="1169540"/>
    <lineage>
        <taxon>Eukaryota</taxon>
        <taxon>Sar</taxon>
        <taxon>Alveolata</taxon>
        <taxon>Colpodellida</taxon>
        <taxon>Vitrellaceae</taxon>
        <taxon>Vitrella</taxon>
    </lineage>
</organism>
<proteinExistence type="predicted"/>
<dbReference type="OMA" id="ASHESTK"/>
<evidence type="ECO:0000313" key="4">
    <source>
        <dbReference type="Proteomes" id="UP000041254"/>
    </source>
</evidence>